<dbReference type="AlphaFoldDB" id="A0A7J5DMZ8"/>
<organism evidence="5 6">
    <name type="scientific">Streptomyces triticiradicis</name>
    <dbReference type="NCBI Taxonomy" id="2651189"/>
    <lineage>
        <taxon>Bacteria</taxon>
        <taxon>Bacillati</taxon>
        <taxon>Actinomycetota</taxon>
        <taxon>Actinomycetes</taxon>
        <taxon>Kitasatosporales</taxon>
        <taxon>Streptomycetaceae</taxon>
        <taxon>Streptomyces</taxon>
    </lineage>
</organism>
<evidence type="ECO:0000259" key="4">
    <source>
        <dbReference type="PROSITE" id="PS50006"/>
    </source>
</evidence>
<feature type="transmembrane region" description="Helical" evidence="3">
    <location>
        <begin position="374"/>
        <end position="392"/>
    </location>
</feature>
<dbReference type="EMBL" id="WBKG01000002">
    <property type="protein sequence ID" value="KAB1990125.1"/>
    <property type="molecule type" value="Genomic_DNA"/>
</dbReference>
<dbReference type="CDD" id="cd00060">
    <property type="entry name" value="FHA"/>
    <property type="match status" value="1"/>
</dbReference>
<dbReference type="PROSITE" id="PS50006">
    <property type="entry name" value="FHA_DOMAIN"/>
    <property type="match status" value="1"/>
</dbReference>
<feature type="domain" description="FHA" evidence="4">
    <location>
        <begin position="54"/>
        <end position="103"/>
    </location>
</feature>
<feature type="transmembrane region" description="Helical" evidence="3">
    <location>
        <begin position="539"/>
        <end position="560"/>
    </location>
</feature>
<evidence type="ECO:0000256" key="2">
    <source>
        <dbReference type="SAM" id="MobiDB-lite"/>
    </source>
</evidence>
<feature type="region of interest" description="Disordered" evidence="2">
    <location>
        <begin position="149"/>
        <end position="171"/>
    </location>
</feature>
<comment type="caution">
    <text evidence="5">The sequence shown here is derived from an EMBL/GenBank/DDBJ whole genome shotgun (WGS) entry which is preliminary data.</text>
</comment>
<keyword evidence="3" id="KW-1133">Transmembrane helix</keyword>
<keyword evidence="1" id="KW-0597">Phosphoprotein</keyword>
<protein>
    <submittedName>
        <fullName evidence="5">FHA domain-containing protein</fullName>
    </submittedName>
</protein>
<feature type="transmembrane region" description="Helical" evidence="3">
    <location>
        <begin position="300"/>
        <end position="323"/>
    </location>
</feature>
<gene>
    <name evidence="5" type="ORF">F8144_03435</name>
</gene>
<evidence type="ECO:0000256" key="3">
    <source>
        <dbReference type="SAM" id="Phobius"/>
    </source>
</evidence>
<reference evidence="5 6" key="1">
    <citation type="submission" date="2019-09" db="EMBL/GenBank/DDBJ databases">
        <title>Isolation and identification of active actinomycetes.</title>
        <authorList>
            <person name="Yu Z."/>
            <person name="Han C."/>
            <person name="Yu B."/>
        </authorList>
    </citation>
    <scope>NUCLEOTIDE SEQUENCE [LARGE SCALE GENOMIC DNA]</scope>
    <source>
        <strain evidence="5 6">NEAU-H2</strain>
    </source>
</reference>
<keyword evidence="3" id="KW-0472">Membrane</keyword>
<feature type="compositionally biased region" description="Low complexity" evidence="2">
    <location>
        <begin position="149"/>
        <end position="159"/>
    </location>
</feature>
<evidence type="ECO:0000256" key="1">
    <source>
        <dbReference type="ARBA" id="ARBA00022553"/>
    </source>
</evidence>
<keyword evidence="3" id="KW-0812">Transmembrane</keyword>
<feature type="transmembrane region" description="Helical" evidence="3">
    <location>
        <begin position="498"/>
        <end position="519"/>
    </location>
</feature>
<dbReference type="InterPro" id="IPR008984">
    <property type="entry name" value="SMAD_FHA_dom_sf"/>
</dbReference>
<dbReference type="SUPFAM" id="SSF49879">
    <property type="entry name" value="SMAD/FHA domain"/>
    <property type="match status" value="1"/>
</dbReference>
<evidence type="ECO:0000313" key="6">
    <source>
        <dbReference type="Proteomes" id="UP000442990"/>
    </source>
</evidence>
<dbReference type="Proteomes" id="UP000442990">
    <property type="component" value="Unassembled WGS sequence"/>
</dbReference>
<name>A0A7J5DMZ8_9ACTN</name>
<dbReference type="Gene3D" id="2.60.200.20">
    <property type="match status" value="1"/>
</dbReference>
<evidence type="ECO:0000313" key="5">
    <source>
        <dbReference type="EMBL" id="KAB1990125.1"/>
    </source>
</evidence>
<feature type="transmembrane region" description="Helical" evidence="3">
    <location>
        <begin position="335"/>
        <end position="353"/>
    </location>
</feature>
<proteinExistence type="predicted"/>
<accession>A0A7J5DMZ8</accession>
<sequence length="586" mass="63596">MLCHACRVHVRRDFPYCLHCGTLRRGAAPTSYAAPHLRGLDDPTLIVPLTGPVTTLGRGADNDVVLADASVSRSHARIVRTESGFRVEDLDSFNGTAVAGVDLHGGAARLADGTELSVGDVRLVFEQPRDAHIGQRTQVVGTQLTQLPAAAQEETAPEANGPLTARPRRRSGWALKQVPTDRGEPRWVLNNTRTGVYLELDEREVFLWLAVDGENTVRDLLFAYADRFGELALPRIEAALAAFANAGLLRGLPGRPEEAERKGWRRPVHAVYRALLKLEVSVPGIDRFVTRFYHTVGWRFFTRTGVTLVWLSVIGGLAAFFVAQDRQHLLDFGGAGALGPVLLAAGYISALVAHELTHALAVKSYGRKVRRGGFLLMMGMPFAFVDTSDMWFGTRWSRVVVALSGPLSTAALAGWCAAGAAFLPAGPASAVLFQLAFGLYLNTLYNFNPLMPLDGYQALTDALRVPRLREEASAYFRKGLWQDLRAGSRPGPRQAGMAAYGLAVVVGTYGFLVLALLAWRSRIGDLLDGWLSPAWTTAVEVLVVALVAFPVWSAPVRWLARRVRRRRDARGAAPAPATVAAVEGTA</sequence>
<feature type="transmembrane region" description="Helical" evidence="3">
    <location>
        <begin position="412"/>
        <end position="441"/>
    </location>
</feature>
<dbReference type="SMART" id="SM00240">
    <property type="entry name" value="FHA"/>
    <property type="match status" value="1"/>
</dbReference>
<dbReference type="Pfam" id="PF00498">
    <property type="entry name" value="FHA"/>
    <property type="match status" value="1"/>
</dbReference>
<dbReference type="RefSeq" id="WP_151467720.1">
    <property type="nucleotide sequence ID" value="NZ_WBKG01000002.1"/>
</dbReference>
<keyword evidence="6" id="KW-1185">Reference proteome</keyword>
<dbReference type="InterPro" id="IPR000253">
    <property type="entry name" value="FHA_dom"/>
</dbReference>